<dbReference type="AlphaFoldDB" id="A0A645GJN9"/>
<sequence length="225" mass="24695">MASAKVNIELENDGPEILIMHTHGSEAYAQDSNNPYKETDTARTTDEKFNMIRVGDEIATVFTELGFSVLHDRNLYDYPAYSGSYDRSKAAVEKYLAQYPTIRIVLDVHRDALIGSDGTVYKAVSAVDGKKAAQILLVVGSNDGGLEHPKWRENLTLAVQIQMSMNTLYPTLARPITLRTSRFNQQLTTGSLLVEVGSHGNTLDEALLGAACFARAAGQVLLKMK</sequence>
<name>A0A645GJN9_9ZZZZ</name>
<gene>
    <name evidence="1" type="ORF">SDC9_171538</name>
</gene>
<dbReference type="InterPro" id="IPR010897">
    <property type="entry name" value="Spore_II_P"/>
</dbReference>
<dbReference type="NCBIfam" id="TIGR02867">
    <property type="entry name" value="spore_II_P"/>
    <property type="match status" value="1"/>
</dbReference>
<accession>A0A645GJN9</accession>
<dbReference type="Pfam" id="PF07454">
    <property type="entry name" value="SpoIIP"/>
    <property type="match status" value="1"/>
</dbReference>
<evidence type="ECO:0008006" key="2">
    <source>
        <dbReference type="Google" id="ProtNLM"/>
    </source>
</evidence>
<organism evidence="1">
    <name type="scientific">bioreactor metagenome</name>
    <dbReference type="NCBI Taxonomy" id="1076179"/>
    <lineage>
        <taxon>unclassified sequences</taxon>
        <taxon>metagenomes</taxon>
        <taxon>ecological metagenomes</taxon>
    </lineage>
</organism>
<comment type="caution">
    <text evidence="1">The sequence shown here is derived from an EMBL/GenBank/DDBJ whole genome shotgun (WGS) entry which is preliminary data.</text>
</comment>
<protein>
    <recommendedName>
        <fullName evidence="2">Stage II sporulation protein P</fullName>
    </recommendedName>
</protein>
<dbReference type="EMBL" id="VSSQ01072877">
    <property type="protein sequence ID" value="MPN24144.1"/>
    <property type="molecule type" value="Genomic_DNA"/>
</dbReference>
<reference evidence="1" key="1">
    <citation type="submission" date="2019-08" db="EMBL/GenBank/DDBJ databases">
        <authorList>
            <person name="Kucharzyk K."/>
            <person name="Murdoch R.W."/>
            <person name="Higgins S."/>
            <person name="Loffler F."/>
        </authorList>
    </citation>
    <scope>NUCLEOTIDE SEQUENCE</scope>
</reference>
<evidence type="ECO:0000313" key="1">
    <source>
        <dbReference type="EMBL" id="MPN24144.1"/>
    </source>
</evidence>
<proteinExistence type="predicted"/>